<sequence length="225" mass="26251">MNRVHMNPLYIMLVIIPLLSFKNNLDGGRGLISSIATTNECSGSPCIQKLLSYLQNARWVYILYAFHAILLIQWSVHSFYVLFNEKYTQSRERLQITKRSVHYNNYIQRYEEVGLRRRKLLEHSAYPNVVISSLLLYNLVLTIGSYIIGTSMMDYREDRFSIIIDQRSSFHSVAFCDVIVLYEKQKTGQPFASFIGIVPIKHRKKILNGKYQISAKYEAFCFIIN</sequence>
<name>A0AAD5K332_9FUNG</name>
<dbReference type="EMBL" id="JAIXMP010000026">
    <property type="protein sequence ID" value="KAI9253532.1"/>
    <property type="molecule type" value="Genomic_DNA"/>
</dbReference>
<protein>
    <submittedName>
        <fullName evidence="2">Uncharacterized protein</fullName>
    </submittedName>
</protein>
<feature type="transmembrane region" description="Helical" evidence="1">
    <location>
        <begin position="125"/>
        <end position="148"/>
    </location>
</feature>
<comment type="caution">
    <text evidence="2">The sequence shown here is derived from an EMBL/GenBank/DDBJ whole genome shotgun (WGS) entry which is preliminary data.</text>
</comment>
<keyword evidence="3" id="KW-1185">Reference proteome</keyword>
<evidence type="ECO:0000313" key="2">
    <source>
        <dbReference type="EMBL" id="KAI9253532.1"/>
    </source>
</evidence>
<organism evidence="2 3">
    <name type="scientific">Phascolomyces articulosus</name>
    <dbReference type="NCBI Taxonomy" id="60185"/>
    <lineage>
        <taxon>Eukaryota</taxon>
        <taxon>Fungi</taxon>
        <taxon>Fungi incertae sedis</taxon>
        <taxon>Mucoromycota</taxon>
        <taxon>Mucoromycotina</taxon>
        <taxon>Mucoromycetes</taxon>
        <taxon>Mucorales</taxon>
        <taxon>Lichtheimiaceae</taxon>
        <taxon>Phascolomyces</taxon>
    </lineage>
</organism>
<keyword evidence="1" id="KW-0812">Transmembrane</keyword>
<keyword evidence="1" id="KW-1133">Transmembrane helix</keyword>
<dbReference type="AlphaFoldDB" id="A0AAD5K332"/>
<gene>
    <name evidence="2" type="ORF">BDA99DRAFT_540786</name>
</gene>
<proteinExistence type="predicted"/>
<feature type="transmembrane region" description="Helical" evidence="1">
    <location>
        <begin position="7"/>
        <end position="25"/>
    </location>
</feature>
<reference evidence="2" key="2">
    <citation type="submission" date="2023-02" db="EMBL/GenBank/DDBJ databases">
        <authorList>
            <consortium name="DOE Joint Genome Institute"/>
            <person name="Mondo S.J."/>
            <person name="Chang Y."/>
            <person name="Wang Y."/>
            <person name="Ahrendt S."/>
            <person name="Andreopoulos W."/>
            <person name="Barry K."/>
            <person name="Beard J."/>
            <person name="Benny G.L."/>
            <person name="Blankenship S."/>
            <person name="Bonito G."/>
            <person name="Cuomo C."/>
            <person name="Desiro A."/>
            <person name="Gervers K.A."/>
            <person name="Hundley H."/>
            <person name="Kuo A."/>
            <person name="LaButti K."/>
            <person name="Lang B.F."/>
            <person name="Lipzen A."/>
            <person name="O'Donnell K."/>
            <person name="Pangilinan J."/>
            <person name="Reynolds N."/>
            <person name="Sandor L."/>
            <person name="Smith M.W."/>
            <person name="Tsang A."/>
            <person name="Grigoriev I.V."/>
            <person name="Stajich J.E."/>
            <person name="Spatafora J.W."/>
        </authorList>
    </citation>
    <scope>NUCLEOTIDE SEQUENCE</scope>
    <source>
        <strain evidence="2">RSA 2281</strain>
    </source>
</reference>
<dbReference type="Proteomes" id="UP001209540">
    <property type="component" value="Unassembled WGS sequence"/>
</dbReference>
<evidence type="ECO:0000313" key="3">
    <source>
        <dbReference type="Proteomes" id="UP001209540"/>
    </source>
</evidence>
<accession>A0AAD5K332</accession>
<evidence type="ECO:0000256" key="1">
    <source>
        <dbReference type="SAM" id="Phobius"/>
    </source>
</evidence>
<feature type="transmembrane region" description="Helical" evidence="1">
    <location>
        <begin position="59"/>
        <end position="83"/>
    </location>
</feature>
<reference evidence="2" key="1">
    <citation type="journal article" date="2022" name="IScience">
        <title>Evolution of zygomycete secretomes and the origins of terrestrial fungal ecologies.</title>
        <authorList>
            <person name="Chang Y."/>
            <person name="Wang Y."/>
            <person name="Mondo S."/>
            <person name="Ahrendt S."/>
            <person name="Andreopoulos W."/>
            <person name="Barry K."/>
            <person name="Beard J."/>
            <person name="Benny G.L."/>
            <person name="Blankenship S."/>
            <person name="Bonito G."/>
            <person name="Cuomo C."/>
            <person name="Desiro A."/>
            <person name="Gervers K.A."/>
            <person name="Hundley H."/>
            <person name="Kuo A."/>
            <person name="LaButti K."/>
            <person name="Lang B.F."/>
            <person name="Lipzen A."/>
            <person name="O'Donnell K."/>
            <person name="Pangilinan J."/>
            <person name="Reynolds N."/>
            <person name="Sandor L."/>
            <person name="Smith M.E."/>
            <person name="Tsang A."/>
            <person name="Grigoriev I.V."/>
            <person name="Stajich J.E."/>
            <person name="Spatafora J.W."/>
        </authorList>
    </citation>
    <scope>NUCLEOTIDE SEQUENCE</scope>
    <source>
        <strain evidence="2">RSA 2281</strain>
    </source>
</reference>
<keyword evidence="1" id="KW-0472">Membrane</keyword>